<dbReference type="OrthoDB" id="10021397at2759"/>
<proteinExistence type="predicted"/>
<feature type="transmembrane region" description="Helical" evidence="7">
    <location>
        <begin position="197"/>
        <end position="219"/>
    </location>
</feature>
<feature type="region of interest" description="Disordered" evidence="6">
    <location>
        <begin position="1"/>
        <end position="59"/>
    </location>
</feature>
<comment type="caution">
    <text evidence="9">The sequence shown here is derived from an EMBL/GenBank/DDBJ whole genome shotgun (WGS) entry which is preliminary data.</text>
</comment>
<protein>
    <submittedName>
        <fullName evidence="9">MFS transporter</fullName>
    </submittedName>
</protein>
<evidence type="ECO:0000256" key="1">
    <source>
        <dbReference type="ARBA" id="ARBA00004141"/>
    </source>
</evidence>
<feature type="transmembrane region" description="Helical" evidence="7">
    <location>
        <begin position="74"/>
        <end position="98"/>
    </location>
</feature>
<feature type="transmembrane region" description="Helical" evidence="7">
    <location>
        <begin position="268"/>
        <end position="287"/>
    </location>
</feature>
<dbReference type="InterPro" id="IPR011701">
    <property type="entry name" value="MFS"/>
</dbReference>
<dbReference type="InterPro" id="IPR020846">
    <property type="entry name" value="MFS_dom"/>
</dbReference>
<feature type="transmembrane region" description="Helical" evidence="7">
    <location>
        <begin position="465"/>
        <end position="485"/>
    </location>
</feature>
<feature type="transmembrane region" description="Helical" evidence="7">
    <location>
        <begin position="338"/>
        <end position="357"/>
    </location>
</feature>
<evidence type="ECO:0000256" key="5">
    <source>
        <dbReference type="ARBA" id="ARBA00023136"/>
    </source>
</evidence>
<sequence>MKDSRTTSLSDTSTQHDGTPRVASHDASVSATKEAPSETGVDGSVEKDPEPEKAAPAAPAMPNITYPGPLLSGILYIALLLAMFLVALDMSIIATAIPTITSQFHSVDSVGWYGSAFFMTLAAFQSFWGKAYKFFPLKTAFLACISIFELGSLIVAVAPNSPAVIAGRAIQGVGGAGITGGCYTICAFITKPAKLSAIFGIFSFVWSCSSVLGPVLGGIFTNGPSWRWCFYINLPIGGVTIAIITIFFKTPPHSRVAHCKPKDIPFLFDFPGIALILAAFVCYLIALQDGGITKSWSNSEPIGLLVGFGLIIIVFIVNEWKQGENAMFVPRIIKRRSIAVLSLFTFLAQGAGFSRIYNLPIYFQAVQGVSPTQSGVRTLPTVLTTSIFAFIGSVALGKMGYYQAFLLVGGIFFTVGSGMIYTLDLHSGPGKYIGYQVLTAIGSGLVIQLPVIVSQAISTRPDMSVTVATVLGAQFIGGTIGVSAAQNIQDNVVLKSLPKNNANVDPAAVLAAGAGSLAQQFPNPADLNIVVSAYIKGLHAAWIWSIVLSGLAFIVAFGAEWKSTRPQDVKKRLEAKKAAAETSA</sequence>
<feature type="transmembrane region" description="Helical" evidence="7">
    <location>
        <begin position="377"/>
        <end position="397"/>
    </location>
</feature>
<feature type="transmembrane region" description="Helical" evidence="7">
    <location>
        <begin position="299"/>
        <end position="317"/>
    </location>
</feature>
<feature type="transmembrane region" description="Helical" evidence="7">
    <location>
        <begin position="170"/>
        <end position="190"/>
    </location>
</feature>
<keyword evidence="3 7" id="KW-0812">Transmembrane</keyword>
<dbReference type="GO" id="GO:0005886">
    <property type="term" value="C:plasma membrane"/>
    <property type="evidence" value="ECO:0007669"/>
    <property type="project" value="TreeGrafter"/>
</dbReference>
<gene>
    <name evidence="9" type="ORF">K461DRAFT_256824</name>
</gene>
<dbReference type="PANTHER" id="PTHR23501:SF177">
    <property type="entry name" value="MAJOR FACILITATOR SUPERFAMILY (MFS) PROFILE DOMAIN-CONTAINING PROTEIN-RELATED"/>
    <property type="match status" value="1"/>
</dbReference>
<accession>A0A9P4MFS2</accession>
<dbReference type="PRINTS" id="PR01036">
    <property type="entry name" value="TCRTETB"/>
</dbReference>
<dbReference type="InterPro" id="IPR036259">
    <property type="entry name" value="MFS_trans_sf"/>
</dbReference>
<dbReference type="Gene3D" id="1.20.1250.20">
    <property type="entry name" value="MFS general substrate transporter like domains"/>
    <property type="match status" value="1"/>
</dbReference>
<keyword evidence="5 7" id="KW-0472">Membrane</keyword>
<feature type="compositionally biased region" description="Low complexity" evidence="6">
    <location>
        <begin position="1"/>
        <end position="13"/>
    </location>
</feature>
<dbReference type="AlphaFoldDB" id="A0A9P4MFS2"/>
<evidence type="ECO:0000313" key="9">
    <source>
        <dbReference type="EMBL" id="KAF2152730.1"/>
    </source>
</evidence>
<evidence type="ECO:0000256" key="2">
    <source>
        <dbReference type="ARBA" id="ARBA00022448"/>
    </source>
</evidence>
<feature type="transmembrane region" description="Helical" evidence="7">
    <location>
        <begin position="140"/>
        <end position="158"/>
    </location>
</feature>
<reference evidence="9" key="1">
    <citation type="journal article" date="2020" name="Stud. Mycol.">
        <title>101 Dothideomycetes genomes: a test case for predicting lifestyles and emergence of pathogens.</title>
        <authorList>
            <person name="Haridas S."/>
            <person name="Albert R."/>
            <person name="Binder M."/>
            <person name="Bloem J."/>
            <person name="Labutti K."/>
            <person name="Salamov A."/>
            <person name="Andreopoulos B."/>
            <person name="Baker S."/>
            <person name="Barry K."/>
            <person name="Bills G."/>
            <person name="Bluhm B."/>
            <person name="Cannon C."/>
            <person name="Castanera R."/>
            <person name="Culley D."/>
            <person name="Daum C."/>
            <person name="Ezra D."/>
            <person name="Gonzalez J."/>
            <person name="Henrissat B."/>
            <person name="Kuo A."/>
            <person name="Liang C."/>
            <person name="Lipzen A."/>
            <person name="Lutzoni F."/>
            <person name="Magnuson J."/>
            <person name="Mondo S."/>
            <person name="Nolan M."/>
            <person name="Ohm R."/>
            <person name="Pangilinan J."/>
            <person name="Park H.-J."/>
            <person name="Ramirez L."/>
            <person name="Alfaro M."/>
            <person name="Sun H."/>
            <person name="Tritt A."/>
            <person name="Yoshinaga Y."/>
            <person name="Zwiers L.-H."/>
            <person name="Turgeon B."/>
            <person name="Goodwin S."/>
            <person name="Spatafora J."/>
            <person name="Crous P."/>
            <person name="Grigoriev I."/>
        </authorList>
    </citation>
    <scope>NUCLEOTIDE SEQUENCE</scope>
    <source>
        <strain evidence="9">CBS 260.36</strain>
    </source>
</reference>
<evidence type="ECO:0000259" key="8">
    <source>
        <dbReference type="PROSITE" id="PS50850"/>
    </source>
</evidence>
<name>A0A9P4MFS2_9PEZI</name>
<keyword evidence="10" id="KW-1185">Reference proteome</keyword>
<dbReference type="PROSITE" id="PS50850">
    <property type="entry name" value="MFS"/>
    <property type="match status" value="1"/>
</dbReference>
<dbReference type="Pfam" id="PF07690">
    <property type="entry name" value="MFS_1"/>
    <property type="match status" value="1"/>
</dbReference>
<dbReference type="PANTHER" id="PTHR23501">
    <property type="entry name" value="MAJOR FACILITATOR SUPERFAMILY"/>
    <property type="match status" value="1"/>
</dbReference>
<evidence type="ECO:0000313" key="10">
    <source>
        <dbReference type="Proteomes" id="UP000799439"/>
    </source>
</evidence>
<feature type="compositionally biased region" description="Basic and acidic residues" evidence="6">
    <location>
        <begin position="44"/>
        <end position="53"/>
    </location>
</feature>
<evidence type="ECO:0000256" key="4">
    <source>
        <dbReference type="ARBA" id="ARBA00022989"/>
    </source>
</evidence>
<evidence type="ECO:0000256" key="3">
    <source>
        <dbReference type="ARBA" id="ARBA00022692"/>
    </source>
</evidence>
<dbReference type="SUPFAM" id="SSF103473">
    <property type="entry name" value="MFS general substrate transporter"/>
    <property type="match status" value="1"/>
</dbReference>
<organism evidence="9 10">
    <name type="scientific">Myriangium duriaei CBS 260.36</name>
    <dbReference type="NCBI Taxonomy" id="1168546"/>
    <lineage>
        <taxon>Eukaryota</taxon>
        <taxon>Fungi</taxon>
        <taxon>Dikarya</taxon>
        <taxon>Ascomycota</taxon>
        <taxon>Pezizomycotina</taxon>
        <taxon>Dothideomycetes</taxon>
        <taxon>Dothideomycetidae</taxon>
        <taxon>Myriangiales</taxon>
        <taxon>Myriangiaceae</taxon>
        <taxon>Myriangium</taxon>
    </lineage>
</organism>
<feature type="domain" description="Major facilitator superfamily (MFS) profile" evidence="8">
    <location>
        <begin position="75"/>
        <end position="584"/>
    </location>
</feature>
<keyword evidence="4 7" id="KW-1133">Transmembrane helix</keyword>
<evidence type="ECO:0000256" key="6">
    <source>
        <dbReference type="SAM" id="MobiDB-lite"/>
    </source>
</evidence>
<comment type="subcellular location">
    <subcellularLocation>
        <location evidence="1">Membrane</location>
        <topology evidence="1">Multi-pass membrane protein</topology>
    </subcellularLocation>
</comment>
<feature type="transmembrane region" description="Helical" evidence="7">
    <location>
        <begin position="433"/>
        <end position="453"/>
    </location>
</feature>
<evidence type="ECO:0000256" key="7">
    <source>
        <dbReference type="SAM" id="Phobius"/>
    </source>
</evidence>
<feature type="transmembrane region" description="Helical" evidence="7">
    <location>
        <begin position="404"/>
        <end position="421"/>
    </location>
</feature>
<dbReference type="GO" id="GO:0022857">
    <property type="term" value="F:transmembrane transporter activity"/>
    <property type="evidence" value="ECO:0007669"/>
    <property type="project" value="InterPro"/>
</dbReference>
<dbReference type="EMBL" id="ML996086">
    <property type="protein sequence ID" value="KAF2152730.1"/>
    <property type="molecule type" value="Genomic_DNA"/>
</dbReference>
<feature type="transmembrane region" description="Helical" evidence="7">
    <location>
        <begin position="541"/>
        <end position="561"/>
    </location>
</feature>
<dbReference type="CDD" id="cd17502">
    <property type="entry name" value="MFS_Azr1_MDR_like"/>
    <property type="match status" value="1"/>
</dbReference>
<feature type="transmembrane region" description="Helical" evidence="7">
    <location>
        <begin position="110"/>
        <end position="128"/>
    </location>
</feature>
<keyword evidence="2" id="KW-0813">Transport</keyword>
<feature type="transmembrane region" description="Helical" evidence="7">
    <location>
        <begin position="225"/>
        <end position="248"/>
    </location>
</feature>
<dbReference type="Proteomes" id="UP000799439">
    <property type="component" value="Unassembled WGS sequence"/>
</dbReference>